<dbReference type="Gene3D" id="3.40.50.1820">
    <property type="entry name" value="alpha/beta hydrolase"/>
    <property type="match status" value="1"/>
</dbReference>
<dbReference type="GO" id="GO:0016788">
    <property type="term" value="F:hydrolase activity, acting on ester bonds"/>
    <property type="evidence" value="ECO:0007669"/>
    <property type="project" value="TreeGrafter"/>
</dbReference>
<comment type="caution">
    <text evidence="4">The sequence shown here is derived from an EMBL/GenBank/DDBJ whole genome shotgun (WGS) entry which is preliminary data.</text>
</comment>
<gene>
    <name evidence="4" type="ORF">GCM10009304_15610</name>
</gene>
<feature type="chain" id="PRO_5037632269" description="Alpha/beta hydrolase" evidence="3">
    <location>
        <begin position="20"/>
        <end position="312"/>
    </location>
</feature>
<dbReference type="InterPro" id="IPR029058">
    <property type="entry name" value="AB_hydrolase_fold"/>
</dbReference>
<protein>
    <recommendedName>
        <fullName evidence="6">Alpha/beta hydrolase</fullName>
    </recommendedName>
</protein>
<dbReference type="InterPro" id="IPR052558">
    <property type="entry name" value="Siderophore_Hydrolase_D"/>
</dbReference>
<accession>A0A917UWU3</accession>
<proteinExistence type="inferred from homology"/>
<dbReference type="AlphaFoldDB" id="A0A917UWU3"/>
<dbReference type="SUPFAM" id="SSF53474">
    <property type="entry name" value="alpha/beta-Hydrolases"/>
    <property type="match status" value="1"/>
</dbReference>
<comment type="similarity">
    <text evidence="1">Belongs to the esterase D family.</text>
</comment>
<keyword evidence="3" id="KW-0732">Signal</keyword>
<organism evidence="4 5">
    <name type="scientific">Pseudomonas matsuisoli</name>
    <dbReference type="NCBI Taxonomy" id="1515666"/>
    <lineage>
        <taxon>Bacteria</taxon>
        <taxon>Pseudomonadati</taxon>
        <taxon>Pseudomonadota</taxon>
        <taxon>Gammaproteobacteria</taxon>
        <taxon>Pseudomonadales</taxon>
        <taxon>Pseudomonadaceae</taxon>
        <taxon>Pseudomonas</taxon>
    </lineage>
</organism>
<evidence type="ECO:0000256" key="3">
    <source>
        <dbReference type="SAM" id="SignalP"/>
    </source>
</evidence>
<dbReference type="InterPro" id="IPR000801">
    <property type="entry name" value="Esterase-like"/>
</dbReference>
<evidence type="ECO:0000313" key="4">
    <source>
        <dbReference type="EMBL" id="GGJ90765.1"/>
    </source>
</evidence>
<sequence length="312" mass="34300">MFWIRVFFVLLSTVSTAMARPDLSKPVGPTIADQGSAHYRFSHFDLDSVDGERHYRIWVAEPKRDAPPSGYPVIYLLDGNAALATLDEALLSEMSRAEPPVIVAIGYATDLRFDTTARAYDYTPQLPGGQPVVDDIVRERKGGGADTFLDLIEGQIKPRVSSIAPVDLKRQTLWGHSYGGLFTLHALFTRPQSFQSYVAADPSIWWQEGYILNEEKGFAPPPSPIRVTLMRGMAERVRDNDSDAVSAVVKARRKATESVPPDAAARLAERLARYSGVSVSYRAFPELSHGPMLPVSLGETLRSVARVSPAGK</sequence>
<dbReference type="Proteomes" id="UP000635983">
    <property type="component" value="Unassembled WGS sequence"/>
</dbReference>
<feature type="signal peptide" evidence="3">
    <location>
        <begin position="1"/>
        <end position="19"/>
    </location>
</feature>
<keyword evidence="5" id="KW-1185">Reference proteome</keyword>
<dbReference type="PANTHER" id="PTHR40841:SF2">
    <property type="entry name" value="SIDEROPHORE-DEGRADING ESTERASE (EUROFUNG)"/>
    <property type="match status" value="1"/>
</dbReference>
<evidence type="ECO:0008006" key="6">
    <source>
        <dbReference type="Google" id="ProtNLM"/>
    </source>
</evidence>
<reference evidence="4" key="1">
    <citation type="journal article" date="2014" name="Int. J. Syst. Evol. Microbiol.">
        <title>Complete genome sequence of Corynebacterium casei LMG S-19264T (=DSM 44701T), isolated from a smear-ripened cheese.</title>
        <authorList>
            <consortium name="US DOE Joint Genome Institute (JGI-PGF)"/>
            <person name="Walter F."/>
            <person name="Albersmeier A."/>
            <person name="Kalinowski J."/>
            <person name="Ruckert C."/>
        </authorList>
    </citation>
    <scope>NUCLEOTIDE SEQUENCE</scope>
    <source>
        <strain evidence="4">JCM 30078</strain>
    </source>
</reference>
<evidence type="ECO:0000313" key="5">
    <source>
        <dbReference type="Proteomes" id="UP000635983"/>
    </source>
</evidence>
<reference evidence="4" key="2">
    <citation type="submission" date="2020-09" db="EMBL/GenBank/DDBJ databases">
        <authorList>
            <person name="Sun Q."/>
            <person name="Ohkuma M."/>
        </authorList>
    </citation>
    <scope>NUCLEOTIDE SEQUENCE</scope>
    <source>
        <strain evidence="4">JCM 30078</strain>
    </source>
</reference>
<dbReference type="Pfam" id="PF00756">
    <property type="entry name" value="Esterase"/>
    <property type="match status" value="1"/>
</dbReference>
<evidence type="ECO:0000256" key="1">
    <source>
        <dbReference type="ARBA" id="ARBA00005622"/>
    </source>
</evidence>
<evidence type="ECO:0000256" key="2">
    <source>
        <dbReference type="ARBA" id="ARBA00022801"/>
    </source>
</evidence>
<dbReference type="PANTHER" id="PTHR40841">
    <property type="entry name" value="SIDEROPHORE TRIACETYLFUSARININE C ESTERASE"/>
    <property type="match status" value="1"/>
</dbReference>
<keyword evidence="2" id="KW-0378">Hydrolase</keyword>
<name>A0A917UWU3_9PSED</name>
<dbReference type="EMBL" id="BMPO01000003">
    <property type="protein sequence ID" value="GGJ90765.1"/>
    <property type="molecule type" value="Genomic_DNA"/>
</dbReference>